<dbReference type="PANTHER" id="PTHR48053">
    <property type="entry name" value="LEUCINE RICH REPEAT FAMILY PROTEIN, EXPRESSED"/>
    <property type="match status" value="1"/>
</dbReference>
<dbReference type="InterPro" id="IPR000719">
    <property type="entry name" value="Prot_kinase_dom"/>
</dbReference>
<keyword evidence="17" id="KW-0611">Plant defense</keyword>
<comment type="caution">
    <text evidence="31">The sequence shown here is derived from an EMBL/GenBank/DDBJ whole genome shotgun (WGS) entry which is preliminary data.</text>
</comment>
<dbReference type="SMART" id="SM00369">
    <property type="entry name" value="LRR_TYP"/>
    <property type="match status" value="9"/>
</dbReference>
<reference evidence="31 32" key="1">
    <citation type="submission" date="2018-09" db="EMBL/GenBank/DDBJ databases">
        <title>A high-quality reference genome of wild soybean provides a powerful tool to mine soybean genomes.</title>
        <authorList>
            <person name="Xie M."/>
            <person name="Chung C.Y.L."/>
            <person name="Li M.-W."/>
            <person name="Wong F.-L."/>
            <person name="Chan T.-F."/>
            <person name="Lam H.-M."/>
        </authorList>
    </citation>
    <scope>NUCLEOTIDE SEQUENCE [LARGE SCALE GENOMIC DNA]</scope>
    <source>
        <strain evidence="32">cv. W05</strain>
        <tissue evidence="31">Hypocotyl of etiolated seedlings</tissue>
    </source>
</reference>
<protein>
    <recommendedName>
        <fullName evidence="5">non-specific serine/threonine protein kinase</fullName>
        <ecNumber evidence="5">2.7.11.1</ecNumber>
    </recommendedName>
</protein>
<evidence type="ECO:0000256" key="3">
    <source>
        <dbReference type="ARBA" id="ARBA00004236"/>
    </source>
</evidence>
<dbReference type="InterPro" id="IPR017441">
    <property type="entry name" value="Protein_kinase_ATP_BS"/>
</dbReference>
<dbReference type="FunFam" id="3.80.10.10:FF:000383">
    <property type="entry name" value="Leucine-rich repeat receptor protein kinase EMS1"/>
    <property type="match status" value="2"/>
</dbReference>
<evidence type="ECO:0000256" key="27">
    <source>
        <dbReference type="PROSITE-ProRule" id="PRU10141"/>
    </source>
</evidence>
<evidence type="ECO:0000256" key="11">
    <source>
        <dbReference type="ARBA" id="ARBA00022679"/>
    </source>
</evidence>
<evidence type="ECO:0000256" key="19">
    <source>
        <dbReference type="ARBA" id="ARBA00022989"/>
    </source>
</evidence>
<dbReference type="Gene3D" id="3.30.200.20">
    <property type="entry name" value="Phosphorylase Kinase, domain 1"/>
    <property type="match status" value="1"/>
</dbReference>
<dbReference type="Proteomes" id="UP000289340">
    <property type="component" value="Chromosome 14"/>
</dbReference>
<dbReference type="InterPro" id="IPR013210">
    <property type="entry name" value="LRR_N_plant-typ"/>
</dbReference>
<dbReference type="Pfam" id="PF23598">
    <property type="entry name" value="LRR_14"/>
    <property type="match status" value="1"/>
</dbReference>
<dbReference type="Pfam" id="PF08263">
    <property type="entry name" value="LRRNT_2"/>
    <property type="match status" value="1"/>
</dbReference>
<evidence type="ECO:0000256" key="15">
    <source>
        <dbReference type="ARBA" id="ARBA00022741"/>
    </source>
</evidence>
<dbReference type="GO" id="GO:0004674">
    <property type="term" value="F:protein serine/threonine kinase activity"/>
    <property type="evidence" value="ECO:0007669"/>
    <property type="project" value="UniProtKB-KW"/>
</dbReference>
<evidence type="ECO:0000256" key="14">
    <source>
        <dbReference type="ARBA" id="ARBA00022737"/>
    </source>
</evidence>
<keyword evidence="14" id="KW-0677">Repeat</keyword>
<dbReference type="GO" id="GO:0006952">
    <property type="term" value="P:defense response"/>
    <property type="evidence" value="ECO:0007669"/>
    <property type="project" value="UniProtKB-KW"/>
</dbReference>
<dbReference type="InterPro" id="IPR032675">
    <property type="entry name" value="LRR_dom_sf"/>
</dbReference>
<feature type="domain" description="Protein kinase" evidence="30">
    <location>
        <begin position="891"/>
        <end position="1149"/>
    </location>
</feature>
<comment type="catalytic activity">
    <reaction evidence="25">
        <text>L-threonyl-[protein] + ATP = O-phospho-L-threonyl-[protein] + ADP + H(+)</text>
        <dbReference type="Rhea" id="RHEA:46608"/>
        <dbReference type="Rhea" id="RHEA-COMP:11060"/>
        <dbReference type="Rhea" id="RHEA-COMP:11605"/>
        <dbReference type="ChEBI" id="CHEBI:15378"/>
        <dbReference type="ChEBI" id="CHEBI:30013"/>
        <dbReference type="ChEBI" id="CHEBI:30616"/>
        <dbReference type="ChEBI" id="CHEBI:61977"/>
        <dbReference type="ChEBI" id="CHEBI:456216"/>
        <dbReference type="EC" id="2.7.11.1"/>
    </reaction>
</comment>
<evidence type="ECO:0000256" key="26">
    <source>
        <dbReference type="ARBA" id="ARBA00048679"/>
    </source>
</evidence>
<keyword evidence="19 28" id="KW-1133">Transmembrane helix</keyword>
<evidence type="ECO:0000256" key="29">
    <source>
        <dbReference type="SAM" id="SignalP"/>
    </source>
</evidence>
<dbReference type="InterPro" id="IPR001611">
    <property type="entry name" value="Leu-rich_rpt"/>
</dbReference>
<evidence type="ECO:0000259" key="30">
    <source>
        <dbReference type="PROSITE" id="PS50011"/>
    </source>
</evidence>
<dbReference type="InterPro" id="IPR055414">
    <property type="entry name" value="LRR_R13L4/SHOC2-like"/>
</dbReference>
<evidence type="ECO:0000256" key="28">
    <source>
        <dbReference type="SAM" id="Phobius"/>
    </source>
</evidence>
<feature type="transmembrane region" description="Helical" evidence="28">
    <location>
        <begin position="823"/>
        <end position="848"/>
    </location>
</feature>
<evidence type="ECO:0000256" key="25">
    <source>
        <dbReference type="ARBA" id="ARBA00047899"/>
    </source>
</evidence>
<evidence type="ECO:0000256" key="22">
    <source>
        <dbReference type="ARBA" id="ARBA00023170"/>
    </source>
</evidence>
<keyword evidence="8" id="KW-0723">Serine/threonine-protein kinase</keyword>
<keyword evidence="15 27" id="KW-0547">Nucleotide-binding</keyword>
<proteinExistence type="inferred from homology"/>
<keyword evidence="32" id="KW-1185">Reference proteome</keyword>
<keyword evidence="20 28" id="KW-0472">Membrane</keyword>
<keyword evidence="9" id="KW-0597">Phosphoprotein</keyword>
<gene>
    <name evidence="31" type="ORF">D0Y65_037709</name>
</gene>
<evidence type="ECO:0000256" key="12">
    <source>
        <dbReference type="ARBA" id="ARBA00022692"/>
    </source>
</evidence>
<dbReference type="GO" id="GO:0009791">
    <property type="term" value="P:post-embryonic development"/>
    <property type="evidence" value="ECO:0007669"/>
    <property type="project" value="UniProtKB-ARBA"/>
</dbReference>
<evidence type="ECO:0000313" key="32">
    <source>
        <dbReference type="Proteomes" id="UP000289340"/>
    </source>
</evidence>
<evidence type="ECO:0000256" key="24">
    <source>
        <dbReference type="ARBA" id="ARBA00038043"/>
    </source>
</evidence>
<dbReference type="InterPro" id="IPR011009">
    <property type="entry name" value="Kinase-like_dom_sf"/>
</dbReference>
<keyword evidence="22 31" id="KW-0675">Receptor</keyword>
<feature type="signal peptide" evidence="29">
    <location>
        <begin position="1"/>
        <end position="22"/>
    </location>
</feature>
<comment type="catalytic activity">
    <reaction evidence="26">
        <text>L-seryl-[protein] + ATP = O-phospho-L-seryl-[protein] + ADP + H(+)</text>
        <dbReference type="Rhea" id="RHEA:17989"/>
        <dbReference type="Rhea" id="RHEA-COMP:9863"/>
        <dbReference type="Rhea" id="RHEA-COMP:11604"/>
        <dbReference type="ChEBI" id="CHEBI:15378"/>
        <dbReference type="ChEBI" id="CHEBI:29999"/>
        <dbReference type="ChEBI" id="CHEBI:30616"/>
        <dbReference type="ChEBI" id="CHEBI:83421"/>
        <dbReference type="ChEBI" id="CHEBI:456216"/>
        <dbReference type="EC" id="2.7.11.1"/>
    </reaction>
</comment>
<evidence type="ECO:0000256" key="17">
    <source>
        <dbReference type="ARBA" id="ARBA00022821"/>
    </source>
</evidence>
<keyword evidence="6" id="KW-0134">Cell wall</keyword>
<evidence type="ECO:0000256" key="13">
    <source>
        <dbReference type="ARBA" id="ARBA00022729"/>
    </source>
</evidence>
<evidence type="ECO:0000256" key="20">
    <source>
        <dbReference type="ARBA" id="ARBA00023136"/>
    </source>
</evidence>
<keyword evidence="23" id="KW-0325">Glycoprotein</keyword>
<keyword evidence="18 27" id="KW-0067">ATP-binding</keyword>
<dbReference type="EMBL" id="QZWG01000014">
    <property type="protein sequence ID" value="RZB67483.1"/>
    <property type="molecule type" value="Genomic_DNA"/>
</dbReference>
<keyword evidence="16 31" id="KW-0418">Kinase</keyword>
<keyword evidence="10" id="KW-0433">Leucine-rich repeat</keyword>
<evidence type="ECO:0000256" key="23">
    <source>
        <dbReference type="ARBA" id="ARBA00023180"/>
    </source>
</evidence>
<dbReference type="PROSITE" id="PS51450">
    <property type="entry name" value="LRR"/>
    <property type="match status" value="2"/>
</dbReference>
<dbReference type="SUPFAM" id="SSF52058">
    <property type="entry name" value="L domain-like"/>
    <property type="match status" value="2"/>
</dbReference>
<dbReference type="PANTHER" id="PTHR48053:SF168">
    <property type="entry name" value="LRR RECEPTOR-LIKE KINASE FAMILY PROTEIN"/>
    <property type="match status" value="1"/>
</dbReference>
<dbReference type="AlphaFoldDB" id="A0A445H1J6"/>
<dbReference type="GO" id="GO:0005886">
    <property type="term" value="C:plasma membrane"/>
    <property type="evidence" value="ECO:0007669"/>
    <property type="project" value="UniProtKB-SubCell"/>
</dbReference>
<accession>A0A445H1J6</accession>
<evidence type="ECO:0000256" key="16">
    <source>
        <dbReference type="ARBA" id="ARBA00022777"/>
    </source>
</evidence>
<dbReference type="PROSITE" id="PS00107">
    <property type="entry name" value="PROTEIN_KINASE_ATP"/>
    <property type="match status" value="1"/>
</dbReference>
<evidence type="ECO:0000256" key="9">
    <source>
        <dbReference type="ARBA" id="ARBA00022553"/>
    </source>
</evidence>
<keyword evidence="11" id="KW-0808">Transferase</keyword>
<evidence type="ECO:0000256" key="21">
    <source>
        <dbReference type="ARBA" id="ARBA00023157"/>
    </source>
</evidence>
<comment type="similarity">
    <text evidence="24">Belongs to the polygalacturonase-inhibiting protein family.</text>
</comment>
<evidence type="ECO:0000256" key="4">
    <source>
        <dbReference type="ARBA" id="ARBA00004479"/>
    </source>
</evidence>
<dbReference type="SUPFAM" id="SSF56112">
    <property type="entry name" value="Protein kinase-like (PK-like)"/>
    <property type="match status" value="1"/>
</dbReference>
<organism evidence="31 32">
    <name type="scientific">Glycine soja</name>
    <name type="common">Wild soybean</name>
    <dbReference type="NCBI Taxonomy" id="3848"/>
    <lineage>
        <taxon>Eukaryota</taxon>
        <taxon>Viridiplantae</taxon>
        <taxon>Streptophyta</taxon>
        <taxon>Embryophyta</taxon>
        <taxon>Tracheophyta</taxon>
        <taxon>Spermatophyta</taxon>
        <taxon>Magnoliopsida</taxon>
        <taxon>eudicotyledons</taxon>
        <taxon>Gunneridae</taxon>
        <taxon>Pentapetalae</taxon>
        <taxon>rosids</taxon>
        <taxon>fabids</taxon>
        <taxon>Fabales</taxon>
        <taxon>Fabaceae</taxon>
        <taxon>Papilionoideae</taxon>
        <taxon>50 kb inversion clade</taxon>
        <taxon>NPAAA clade</taxon>
        <taxon>indigoferoid/millettioid clade</taxon>
        <taxon>Phaseoleae</taxon>
        <taxon>Glycine</taxon>
        <taxon>Glycine subgen. Soja</taxon>
    </lineage>
</organism>
<dbReference type="Pfam" id="PF00560">
    <property type="entry name" value="LRR_1"/>
    <property type="match status" value="6"/>
</dbReference>
<feature type="binding site" evidence="27">
    <location>
        <position position="920"/>
    </location>
    <ligand>
        <name>ATP</name>
        <dbReference type="ChEBI" id="CHEBI:30616"/>
    </ligand>
</feature>
<dbReference type="Gene3D" id="3.80.10.10">
    <property type="entry name" value="Ribonuclease Inhibitor"/>
    <property type="match status" value="3"/>
</dbReference>
<dbReference type="PROSITE" id="PS50011">
    <property type="entry name" value="PROTEIN_KINASE_DOM"/>
    <property type="match status" value="1"/>
</dbReference>
<comment type="subcellular location">
    <subcellularLocation>
        <location evidence="3">Cell membrane</location>
    </subcellularLocation>
    <subcellularLocation>
        <location evidence="1">Membrane</location>
        <topology evidence="1">Peripheral membrane protein</topology>
    </subcellularLocation>
    <subcellularLocation>
        <location evidence="4">Membrane</location>
        <topology evidence="4">Single-pass type I membrane protein</topology>
    </subcellularLocation>
    <subcellularLocation>
        <location evidence="2">Secreted</location>
        <location evidence="2">Cell wall</location>
    </subcellularLocation>
</comment>
<dbReference type="Pfam" id="PF07714">
    <property type="entry name" value="PK_Tyr_Ser-Thr"/>
    <property type="match status" value="1"/>
</dbReference>
<evidence type="ECO:0000256" key="5">
    <source>
        <dbReference type="ARBA" id="ARBA00012513"/>
    </source>
</evidence>
<dbReference type="EC" id="2.7.11.1" evidence="5"/>
<evidence type="ECO:0000256" key="18">
    <source>
        <dbReference type="ARBA" id="ARBA00022840"/>
    </source>
</evidence>
<evidence type="ECO:0000256" key="6">
    <source>
        <dbReference type="ARBA" id="ARBA00022512"/>
    </source>
</evidence>
<dbReference type="FunFam" id="3.80.10.10:FF:000233">
    <property type="entry name" value="Leucine-rich repeat receptor-like protein kinase TDR"/>
    <property type="match status" value="1"/>
</dbReference>
<dbReference type="FunFam" id="3.30.200.20:FF:000309">
    <property type="entry name" value="Leucine-rich repeat receptor protein kinase MSP1"/>
    <property type="match status" value="1"/>
</dbReference>
<dbReference type="InterPro" id="IPR051716">
    <property type="entry name" value="Plant_RL_S/T_kinase"/>
</dbReference>
<sequence length="1149" mass="126868">MVFTKLSLIGLILCSLLSLHSSQIFRFSSFAFAAITAYEGTEASALLEWRASLDNQSQASLSSWTSGVSPCRWKGIVCKESNSVTAISVTNLGLKGTLHTLNFSSFPKLLTLDISYNRFSGTIPQQIANLSRVSRLIMDDNLFNGSIPISMMKLSSLSWLNLASNKLSGYIPKEIGQLRSLKYLLLGFNNLYGTIPPTIGMLANLVELNLSSNSISGQIPSVRNLTNLESLKLSDNSLSGPIPPYIGDLVNLIVFEIDQNNISGLIPSSIGNLTKLVNMSIGTNMISGSIPTSIGNLVNLMILDLCQNNISGTIPATFGNLTKLTYLLVFENTLHGRLPPAMNNLTNFISLQLSTNSFTGPLPQQICLGGSLDQFAADYNYFTGPVPKSLKNCSSLYRLRLDGNRLTGNISDVFGDDGEIEGDVNHRIQAGWMKWRKASGVLCDAKVPIKLKGKFYRTAVRPAILYGTECWTVKSQHENKVGVAEMRMLRWMCGKTRQDKIRNEAIRERVGVAPIVEKMVENRLRWFGHVERRPVDSVVRRVDQMERRQTIRGRGRPKKTIREVIKKDLELNDLDRKLNYIDLSSNNFYGHISPNWAKCPGLTSLRISNNNLSGGIPPELGQAPKLQVLVLSSNHLTGKIPKELGNLTTLWKLSIGDNELSGNIPAEIGDLSRLTNLKLAANNLGGPVPKQVGELHKLLYLNLSKNEFTESIPSEFNQLQSLQDLDLSRNLLNGKIPAELATLQRLETLNLSNNNLSGAIPDFKNSLANVDISNNQLEGSIPNIPAFLNAPFDALKNNKGLCGNASSLVPCDTPSHDKGKRNVIMLALLLTLGSLILVAFVVGVSLCICNRRASKGKKVEAEEERSQDHYFIWSYDGKLVYEDILEATEGFDDKYLIGEGGSASVYKAILPTEHIVAVKKLHASTNEETPALRAFTTEVKALAEIKHRNIVKSLGYCLHSRFSFLVYEFLEGGSLDKVLTDDTRATMFDWERRVKVVKGVASALYYMHHGCFPPIVHRDISSTCGYSAPELAYTMEVNEKCDVFSFGVLCLEIMMGKHPGDLISSLLSPSAMSSVSNLLLKDVLEQRLPHPEKPVVKEVILIAKITLACLSESPRFRPSMEQVYNEFVMPRSSSVNLLSMITLGQLRDN</sequence>
<evidence type="ECO:0000256" key="2">
    <source>
        <dbReference type="ARBA" id="ARBA00004191"/>
    </source>
</evidence>
<evidence type="ECO:0000313" key="31">
    <source>
        <dbReference type="EMBL" id="RZB67483.1"/>
    </source>
</evidence>
<evidence type="ECO:0000256" key="10">
    <source>
        <dbReference type="ARBA" id="ARBA00022614"/>
    </source>
</evidence>
<evidence type="ECO:0000256" key="1">
    <source>
        <dbReference type="ARBA" id="ARBA00004170"/>
    </source>
</evidence>
<dbReference type="GO" id="GO:0005524">
    <property type="term" value="F:ATP binding"/>
    <property type="evidence" value="ECO:0007669"/>
    <property type="project" value="UniProtKB-UniRule"/>
</dbReference>
<evidence type="ECO:0000256" key="7">
    <source>
        <dbReference type="ARBA" id="ARBA00022525"/>
    </source>
</evidence>
<dbReference type="InterPro" id="IPR003591">
    <property type="entry name" value="Leu-rich_rpt_typical-subtyp"/>
</dbReference>
<keyword evidence="21" id="KW-1015">Disulfide bond</keyword>
<evidence type="ECO:0000256" key="8">
    <source>
        <dbReference type="ARBA" id="ARBA00022527"/>
    </source>
</evidence>
<keyword evidence="12 28" id="KW-0812">Transmembrane</keyword>
<name>A0A445H1J6_GLYSO</name>
<dbReference type="Gene3D" id="1.10.510.10">
    <property type="entry name" value="Transferase(Phosphotransferase) domain 1"/>
    <property type="match status" value="2"/>
</dbReference>
<feature type="chain" id="PRO_5019097617" description="non-specific serine/threonine protein kinase" evidence="29">
    <location>
        <begin position="23"/>
        <end position="1149"/>
    </location>
</feature>
<dbReference type="InterPro" id="IPR001245">
    <property type="entry name" value="Ser-Thr/Tyr_kinase_cat_dom"/>
</dbReference>
<dbReference type="Pfam" id="PF00069">
    <property type="entry name" value="Pkinase"/>
    <property type="match status" value="1"/>
</dbReference>
<dbReference type="FunFam" id="3.80.10.10:FF:000400">
    <property type="entry name" value="Nuclear pore complex protein NUP107"/>
    <property type="match status" value="1"/>
</dbReference>
<keyword evidence="7" id="KW-0964">Secreted</keyword>
<keyword evidence="13 29" id="KW-0732">Signal</keyword>